<keyword evidence="2" id="KW-0805">Transcription regulation</keyword>
<dbReference type="Gene3D" id="1.10.260.40">
    <property type="entry name" value="lambda repressor-like DNA-binding domains"/>
    <property type="match status" value="1"/>
</dbReference>
<keyword evidence="3" id="KW-0238">DNA-binding</keyword>
<sequence>MRVIKNVCKNDAALPIISAMTRVTIKDVARIAGVSPSAVSRVFTDGASASEATREKVLTVARDLGYRPSLLARGLVGTRTNLVTLVMGRMHDPFDALFLDELAEALAARGTRLMLASAGRDAAGDSGLLQALDYKSDAVIVAAGTMSPEHADLCVRAGLPVILSGRVLDAPGVDSVLADNVGGGRQAAELLVRTGCRRLAYLGRGGATFSDRERLKGFAGAASRAGIEVATTAVADRDHGTVFQAATDLFAGPAPPDGLFASTDSMAIAAIEAARAVGLSVPDDLSIVGFNNVPAAAWRSNQLTTVDYPIAGVVSGILDLLDSRLADPDRAREVRRIPTGLVVRATTREKHPHRRGCP</sequence>
<evidence type="ECO:0000256" key="4">
    <source>
        <dbReference type="ARBA" id="ARBA00023163"/>
    </source>
</evidence>
<dbReference type="InterPro" id="IPR046335">
    <property type="entry name" value="LacI/GalR-like_sensor"/>
</dbReference>
<dbReference type="CDD" id="cd06278">
    <property type="entry name" value="PBP1_LacI-like"/>
    <property type="match status" value="1"/>
</dbReference>
<dbReference type="Pfam" id="PF13377">
    <property type="entry name" value="Peripla_BP_3"/>
    <property type="match status" value="1"/>
</dbReference>
<evidence type="ECO:0000256" key="2">
    <source>
        <dbReference type="ARBA" id="ARBA00023015"/>
    </source>
</evidence>
<gene>
    <name evidence="6" type="ORF">CH339_01000</name>
</gene>
<feature type="domain" description="HTH lacI-type" evidence="5">
    <location>
        <begin position="23"/>
        <end position="77"/>
    </location>
</feature>
<evidence type="ECO:0000313" key="6">
    <source>
        <dbReference type="EMBL" id="RAI30139.1"/>
    </source>
</evidence>
<keyword evidence="7" id="KW-1185">Reference proteome</keyword>
<dbReference type="Pfam" id="PF00356">
    <property type="entry name" value="LacI"/>
    <property type="match status" value="1"/>
</dbReference>
<dbReference type="EMBL" id="NPEV01000001">
    <property type="protein sequence ID" value="RAI30139.1"/>
    <property type="molecule type" value="Genomic_DNA"/>
</dbReference>
<dbReference type="PROSITE" id="PS50932">
    <property type="entry name" value="HTH_LACI_2"/>
    <property type="match status" value="1"/>
</dbReference>
<keyword evidence="1" id="KW-0678">Repressor</keyword>
<organism evidence="6 7">
    <name type="scientific">Rhodobium orientis</name>
    <dbReference type="NCBI Taxonomy" id="34017"/>
    <lineage>
        <taxon>Bacteria</taxon>
        <taxon>Pseudomonadati</taxon>
        <taxon>Pseudomonadota</taxon>
        <taxon>Alphaproteobacteria</taxon>
        <taxon>Hyphomicrobiales</taxon>
        <taxon>Rhodobiaceae</taxon>
        <taxon>Rhodobium</taxon>
    </lineage>
</organism>
<accession>A0A327JUH5</accession>
<keyword evidence="4" id="KW-0804">Transcription</keyword>
<dbReference type="GO" id="GO:0003700">
    <property type="term" value="F:DNA-binding transcription factor activity"/>
    <property type="evidence" value="ECO:0007669"/>
    <property type="project" value="TreeGrafter"/>
</dbReference>
<dbReference type="SUPFAM" id="SSF53822">
    <property type="entry name" value="Periplasmic binding protein-like I"/>
    <property type="match status" value="1"/>
</dbReference>
<dbReference type="InterPro" id="IPR010982">
    <property type="entry name" value="Lambda_DNA-bd_dom_sf"/>
</dbReference>
<dbReference type="AlphaFoldDB" id="A0A327JUH5"/>
<dbReference type="Proteomes" id="UP000249299">
    <property type="component" value="Unassembled WGS sequence"/>
</dbReference>
<reference evidence="6 7" key="1">
    <citation type="submission" date="2017-07" db="EMBL/GenBank/DDBJ databases">
        <title>Draft Genome Sequences of Select Purple Nonsulfur Bacteria.</title>
        <authorList>
            <person name="Lasarre B."/>
            <person name="Mckinlay J.B."/>
        </authorList>
    </citation>
    <scope>NUCLEOTIDE SEQUENCE [LARGE SCALE GENOMIC DNA]</scope>
    <source>
        <strain evidence="6 7">DSM 11290</strain>
    </source>
</reference>
<comment type="caution">
    <text evidence="6">The sequence shown here is derived from an EMBL/GenBank/DDBJ whole genome shotgun (WGS) entry which is preliminary data.</text>
</comment>
<dbReference type="PANTHER" id="PTHR30146:SF95">
    <property type="entry name" value="RIBOSE OPERON REPRESSOR"/>
    <property type="match status" value="1"/>
</dbReference>
<dbReference type="InterPro" id="IPR000843">
    <property type="entry name" value="HTH_LacI"/>
</dbReference>
<evidence type="ECO:0000259" key="5">
    <source>
        <dbReference type="PROSITE" id="PS50932"/>
    </source>
</evidence>
<evidence type="ECO:0000313" key="7">
    <source>
        <dbReference type="Proteomes" id="UP000249299"/>
    </source>
</evidence>
<protein>
    <recommendedName>
        <fullName evidence="5">HTH lacI-type domain-containing protein</fullName>
    </recommendedName>
</protein>
<evidence type="ECO:0000256" key="1">
    <source>
        <dbReference type="ARBA" id="ARBA00022491"/>
    </source>
</evidence>
<dbReference type="CDD" id="cd01392">
    <property type="entry name" value="HTH_LacI"/>
    <property type="match status" value="1"/>
</dbReference>
<name>A0A327JUH5_9HYPH</name>
<evidence type="ECO:0000256" key="3">
    <source>
        <dbReference type="ARBA" id="ARBA00023125"/>
    </source>
</evidence>
<dbReference type="SUPFAM" id="SSF47413">
    <property type="entry name" value="lambda repressor-like DNA-binding domains"/>
    <property type="match status" value="1"/>
</dbReference>
<proteinExistence type="predicted"/>
<dbReference type="SMART" id="SM00354">
    <property type="entry name" value="HTH_LACI"/>
    <property type="match status" value="1"/>
</dbReference>
<dbReference type="PANTHER" id="PTHR30146">
    <property type="entry name" value="LACI-RELATED TRANSCRIPTIONAL REPRESSOR"/>
    <property type="match status" value="1"/>
</dbReference>
<dbReference type="InterPro" id="IPR028082">
    <property type="entry name" value="Peripla_BP_I"/>
</dbReference>
<dbReference type="OrthoDB" id="7170131at2"/>
<dbReference type="GO" id="GO:0000976">
    <property type="term" value="F:transcription cis-regulatory region binding"/>
    <property type="evidence" value="ECO:0007669"/>
    <property type="project" value="TreeGrafter"/>
</dbReference>
<dbReference type="Gene3D" id="3.40.50.2300">
    <property type="match status" value="2"/>
</dbReference>